<dbReference type="Proteomes" id="UP000295382">
    <property type="component" value="Unassembled WGS sequence"/>
</dbReference>
<dbReference type="Gene3D" id="3.40.1440.10">
    <property type="entry name" value="GIY-YIG endonuclease"/>
    <property type="match status" value="1"/>
</dbReference>
<dbReference type="AlphaFoldDB" id="A0A4R3I0Y4"/>
<name>A0A4R3I0Y4_PAULE</name>
<keyword evidence="4" id="KW-1185">Reference proteome</keyword>
<dbReference type="SUPFAM" id="SSF82771">
    <property type="entry name" value="GIY-YIG endonuclease"/>
    <property type="match status" value="1"/>
</dbReference>
<comment type="similarity">
    <text evidence="1">Belongs to the UPF0213 family.</text>
</comment>
<sequence>MAHSDDTPWFLYMIECDNGSIYTGIAVDVASRFQAHMSGKGAKYTRAHKPRELLLAVRYPNRSIASKAEYEFKKLPAKQKRMWIAKGIELAEVQHI</sequence>
<dbReference type="InterPro" id="IPR000305">
    <property type="entry name" value="GIY-YIG_endonuc"/>
</dbReference>
<dbReference type="InterPro" id="IPR035901">
    <property type="entry name" value="GIY-YIG_endonuc_sf"/>
</dbReference>
<feature type="domain" description="GIY-YIG" evidence="2">
    <location>
        <begin position="7"/>
        <end position="84"/>
    </location>
</feature>
<dbReference type="CDD" id="cd10456">
    <property type="entry name" value="GIY-YIG_UPF0213"/>
    <property type="match status" value="1"/>
</dbReference>
<evidence type="ECO:0000259" key="2">
    <source>
        <dbReference type="PROSITE" id="PS50164"/>
    </source>
</evidence>
<evidence type="ECO:0000256" key="1">
    <source>
        <dbReference type="ARBA" id="ARBA00007435"/>
    </source>
</evidence>
<evidence type="ECO:0000313" key="4">
    <source>
        <dbReference type="Proteomes" id="UP000295382"/>
    </source>
</evidence>
<dbReference type="InterPro" id="IPR050190">
    <property type="entry name" value="UPF0213_domain"/>
</dbReference>
<keyword evidence="3" id="KW-0255">Endonuclease</keyword>
<reference evidence="3 4" key="1">
    <citation type="submission" date="2019-03" db="EMBL/GenBank/DDBJ databases">
        <title>Genomic Encyclopedia of Type Strains, Phase IV (KMG-IV): sequencing the most valuable type-strain genomes for metagenomic binning, comparative biology and taxonomic classification.</title>
        <authorList>
            <person name="Goeker M."/>
        </authorList>
    </citation>
    <scope>NUCLEOTIDE SEQUENCE [LARGE SCALE GENOMIC DNA]</scope>
    <source>
        <strain evidence="3 4">DSM 7445</strain>
    </source>
</reference>
<organism evidence="3 4">
    <name type="scientific">Paucimonas lemoignei</name>
    <name type="common">Pseudomonas lemoignei</name>
    <dbReference type="NCBI Taxonomy" id="29443"/>
    <lineage>
        <taxon>Bacteria</taxon>
        <taxon>Pseudomonadati</taxon>
        <taxon>Pseudomonadota</taxon>
        <taxon>Betaproteobacteria</taxon>
        <taxon>Burkholderiales</taxon>
        <taxon>Burkholderiaceae</taxon>
        <taxon>Paucimonas</taxon>
    </lineage>
</organism>
<evidence type="ECO:0000313" key="3">
    <source>
        <dbReference type="EMBL" id="TCS39396.1"/>
    </source>
</evidence>
<dbReference type="GO" id="GO:0004519">
    <property type="term" value="F:endonuclease activity"/>
    <property type="evidence" value="ECO:0007669"/>
    <property type="project" value="UniProtKB-KW"/>
</dbReference>
<protein>
    <submittedName>
        <fullName evidence="3">Putative endonuclease</fullName>
    </submittedName>
</protein>
<comment type="caution">
    <text evidence="3">The sequence shown here is derived from an EMBL/GenBank/DDBJ whole genome shotgun (WGS) entry which is preliminary data.</text>
</comment>
<keyword evidence="3" id="KW-0540">Nuclease</keyword>
<accession>A0A4R3I0Y4</accession>
<dbReference type="PANTHER" id="PTHR34477:SF1">
    <property type="entry name" value="UPF0213 PROTEIN YHBQ"/>
    <property type="match status" value="1"/>
</dbReference>
<dbReference type="PROSITE" id="PS50164">
    <property type="entry name" value="GIY_YIG"/>
    <property type="match status" value="1"/>
</dbReference>
<dbReference type="OrthoDB" id="9797095at2"/>
<dbReference type="PANTHER" id="PTHR34477">
    <property type="entry name" value="UPF0213 PROTEIN YHBQ"/>
    <property type="match status" value="1"/>
</dbReference>
<keyword evidence="3" id="KW-0378">Hydrolase</keyword>
<gene>
    <name evidence="3" type="ORF">EDC30_101352</name>
</gene>
<dbReference type="Pfam" id="PF01541">
    <property type="entry name" value="GIY-YIG"/>
    <property type="match status" value="1"/>
</dbReference>
<proteinExistence type="inferred from homology"/>
<dbReference type="EMBL" id="SLZQ01000001">
    <property type="protein sequence ID" value="TCS39396.1"/>
    <property type="molecule type" value="Genomic_DNA"/>
</dbReference>